<protein>
    <recommendedName>
        <fullName evidence="10 11">DNA primase</fullName>
        <ecNumber evidence="10">2.7.7.101</ecNumber>
    </recommendedName>
</protein>
<reference evidence="14 15" key="1">
    <citation type="submission" date="2018-09" db="EMBL/GenBank/DDBJ databases">
        <title>The draft genome of Acinetobacter sp. strains.</title>
        <authorList>
            <person name="Qin J."/>
            <person name="Feng Y."/>
            <person name="Zong Z."/>
        </authorList>
    </citation>
    <scope>NUCLEOTIDE SEQUENCE [LARGE SCALE GENOMIC DNA]</scope>
    <source>
        <strain evidence="14 15">WCHAc060005</strain>
    </source>
</reference>
<evidence type="ECO:0000313" key="15">
    <source>
        <dbReference type="Proteomes" id="UP000280271"/>
    </source>
</evidence>
<comment type="subunit">
    <text evidence="10">Monomer. Interacts with DnaB.</text>
</comment>
<dbReference type="Gene3D" id="3.90.580.10">
    <property type="entry name" value="Zinc finger, CHC2-type domain"/>
    <property type="match status" value="1"/>
</dbReference>
<keyword evidence="4 10" id="KW-0548">Nucleotidyltransferase</keyword>
<evidence type="ECO:0000256" key="12">
    <source>
        <dbReference type="SAM" id="MobiDB-lite"/>
    </source>
</evidence>
<keyword evidence="5 10" id="KW-0235">DNA replication</keyword>
<dbReference type="Gene3D" id="3.90.980.10">
    <property type="entry name" value="DNA primase, catalytic core, N-terminal domain"/>
    <property type="match status" value="1"/>
</dbReference>
<comment type="catalytic activity">
    <reaction evidence="10">
        <text>ssDNA + n NTP = ssDNA/pppN(pN)n-1 hybrid + (n-1) diphosphate.</text>
        <dbReference type="EC" id="2.7.7.101"/>
    </reaction>
</comment>
<keyword evidence="10" id="KW-0238">DNA-binding</keyword>
<evidence type="ECO:0000256" key="8">
    <source>
        <dbReference type="ARBA" id="ARBA00022833"/>
    </source>
</evidence>
<dbReference type="Pfam" id="PF13155">
    <property type="entry name" value="Toprim_2"/>
    <property type="match status" value="1"/>
</dbReference>
<gene>
    <name evidence="10" type="primary">dnaG</name>
    <name evidence="14" type="ORF">D9K81_02580</name>
</gene>
<keyword evidence="7 10" id="KW-0863">Zinc-finger</keyword>
<comment type="caution">
    <text evidence="14">The sequence shown here is derived from an EMBL/GenBank/DDBJ whole genome shotgun (WGS) entry which is preliminary data.</text>
</comment>
<dbReference type="InterPro" id="IPR034151">
    <property type="entry name" value="TOPRIM_DnaG_bac"/>
</dbReference>
<keyword evidence="9 10" id="KW-0804">Transcription</keyword>
<dbReference type="InterPro" id="IPR002694">
    <property type="entry name" value="Znf_CHC2"/>
</dbReference>
<dbReference type="InterPro" id="IPR030846">
    <property type="entry name" value="DnaG_bac"/>
</dbReference>
<organism evidence="14 15">
    <name type="scientific">Acinetobacter chengduensis</name>
    <dbReference type="NCBI Taxonomy" id="2420890"/>
    <lineage>
        <taxon>Bacteria</taxon>
        <taxon>Pseudomonadati</taxon>
        <taxon>Pseudomonadota</taxon>
        <taxon>Gammaproteobacteria</taxon>
        <taxon>Moraxellales</taxon>
        <taxon>Moraxellaceae</taxon>
        <taxon>Acinetobacter</taxon>
    </lineage>
</organism>
<evidence type="ECO:0000256" key="3">
    <source>
        <dbReference type="ARBA" id="ARBA00022679"/>
    </source>
</evidence>
<comment type="cofactor">
    <cofactor evidence="10 11">
        <name>Zn(2+)</name>
        <dbReference type="ChEBI" id="CHEBI:29105"/>
    </cofactor>
    <text evidence="10 11">Binds 1 zinc ion per monomer.</text>
</comment>
<evidence type="ECO:0000256" key="4">
    <source>
        <dbReference type="ARBA" id="ARBA00022695"/>
    </source>
</evidence>
<dbReference type="RefSeq" id="WP_120373802.1">
    <property type="nucleotide sequence ID" value="NZ_RCHC01000002.1"/>
</dbReference>
<dbReference type="HAMAP" id="MF_00974">
    <property type="entry name" value="DNA_primase_DnaG"/>
    <property type="match status" value="1"/>
</dbReference>
<keyword evidence="8 10" id="KW-0862">Zinc</keyword>
<proteinExistence type="inferred from homology"/>
<dbReference type="InterPro" id="IPR036977">
    <property type="entry name" value="DNA_primase_Znf_CHC2"/>
</dbReference>
<keyword evidence="3 10" id="KW-0808">Transferase</keyword>
<dbReference type="EMBL" id="RCHC01000002">
    <property type="protein sequence ID" value="RLL24025.1"/>
    <property type="molecule type" value="Genomic_DNA"/>
</dbReference>
<feature type="zinc finger region" description="CHC2-type" evidence="10">
    <location>
        <begin position="38"/>
        <end position="62"/>
    </location>
</feature>
<dbReference type="CDD" id="cd03364">
    <property type="entry name" value="TOPRIM_DnaG_primases"/>
    <property type="match status" value="1"/>
</dbReference>
<keyword evidence="15" id="KW-1185">Reference proteome</keyword>
<dbReference type="Pfam" id="PF01807">
    <property type="entry name" value="Zn_ribbon_DnaG"/>
    <property type="match status" value="1"/>
</dbReference>
<dbReference type="SMART" id="SM00493">
    <property type="entry name" value="TOPRIM"/>
    <property type="match status" value="1"/>
</dbReference>
<sequence length="638" mass="73070">MAIPQHTIDQILDRTDIVDVIGQFVKLKKTGRTYSGCCPFHQEKSPSFHVYRDKQYFHCFGCQANGNAIRFLMDIGSRNFVDVMKDLSSQTGVELPKDNRDANKLKYKREAPKPKVTTPAPTPSTDRSAQPSTRNDTFTPNLEHDPFAEFQAFDASELQDPFAGFEQFNVAEEAVQDGNLYDLLENIAQFYEQQLPQSQTAQQYFKQRGLSSETIAYWRLGYAPEDWQHLEKAFPQDIEGIKLLGLIRTNDNGRSFNLLRDRVIFPIRDVKGRVVGFGGRALNDEIKPKYINSPDSEVFHKNQLLYGLYEGRKQKAHDWLMVEGYMDVIALQQYGVAGAVATLGTASNTEHLNILFKQNNRITIAFDGDVAGQKAARRTLEIALPLLNDGRELKFFVLPNNHDPDSLIRREGIENFRRLLNKAPLMSDFVFGLLTQNQDISTPEGKSQVMGELRQLTDLLPKFGTYKYLLSQSFKERMGVGRRWTPSTNNDAILSFNIRTRDEDFAIALLAMNPYLYTHFEILRAYLNENSILEYFLNCLDKIFENLPDDQEMAIYYVLGATSKYSNELAEILERVNVSYMLETPERAFNHATEYSEGLQNKFLKAKIRDAKSLKEGVNLRRQLNELTKKMAQRLISS</sequence>
<dbReference type="EC" id="2.7.7.101" evidence="10"/>
<evidence type="ECO:0000256" key="2">
    <source>
        <dbReference type="ARBA" id="ARBA00022515"/>
    </source>
</evidence>
<evidence type="ECO:0000313" key="14">
    <source>
        <dbReference type="EMBL" id="RLL24025.1"/>
    </source>
</evidence>
<evidence type="ECO:0000259" key="13">
    <source>
        <dbReference type="PROSITE" id="PS50880"/>
    </source>
</evidence>
<dbReference type="InterPro" id="IPR006171">
    <property type="entry name" value="TOPRIM_dom"/>
</dbReference>
<evidence type="ECO:0000256" key="9">
    <source>
        <dbReference type="ARBA" id="ARBA00023163"/>
    </source>
</evidence>
<dbReference type="SMART" id="SM00400">
    <property type="entry name" value="ZnF_CHCC"/>
    <property type="match status" value="1"/>
</dbReference>
<feature type="domain" description="Toprim" evidence="13">
    <location>
        <begin position="317"/>
        <end position="399"/>
    </location>
</feature>
<dbReference type="SUPFAM" id="SSF57783">
    <property type="entry name" value="Zinc beta-ribbon"/>
    <property type="match status" value="1"/>
</dbReference>
<dbReference type="PANTHER" id="PTHR30313:SF2">
    <property type="entry name" value="DNA PRIMASE"/>
    <property type="match status" value="1"/>
</dbReference>
<dbReference type="InterPro" id="IPR037068">
    <property type="entry name" value="DNA_primase_core_N_sf"/>
</dbReference>
<comment type="function">
    <text evidence="10 11">RNA polymerase that catalyzes the synthesis of short RNA molecules used as primers for DNA polymerase during DNA replication.</text>
</comment>
<comment type="similarity">
    <text evidence="10 11">Belongs to the DnaG primase family.</text>
</comment>
<evidence type="ECO:0000256" key="6">
    <source>
        <dbReference type="ARBA" id="ARBA00022723"/>
    </source>
</evidence>
<evidence type="ECO:0000256" key="1">
    <source>
        <dbReference type="ARBA" id="ARBA00022478"/>
    </source>
</evidence>
<evidence type="ECO:0000256" key="7">
    <source>
        <dbReference type="ARBA" id="ARBA00022771"/>
    </source>
</evidence>
<dbReference type="InterPro" id="IPR013264">
    <property type="entry name" value="DNAG_N"/>
</dbReference>
<dbReference type="Gene3D" id="3.40.1360.10">
    <property type="match status" value="1"/>
</dbReference>
<evidence type="ECO:0000256" key="5">
    <source>
        <dbReference type="ARBA" id="ARBA00022705"/>
    </source>
</evidence>
<feature type="region of interest" description="Disordered" evidence="12">
    <location>
        <begin position="92"/>
        <end position="141"/>
    </location>
</feature>
<evidence type="ECO:0000256" key="10">
    <source>
        <dbReference type="HAMAP-Rule" id="MF_00974"/>
    </source>
</evidence>
<keyword evidence="2 10" id="KW-0639">Primosome</keyword>
<dbReference type="InterPro" id="IPR050219">
    <property type="entry name" value="DnaG_primase"/>
</dbReference>
<dbReference type="PIRSF" id="PIRSF002811">
    <property type="entry name" value="DnaG"/>
    <property type="match status" value="1"/>
</dbReference>
<dbReference type="SUPFAM" id="SSF56731">
    <property type="entry name" value="DNA primase core"/>
    <property type="match status" value="1"/>
</dbReference>
<accession>A0ABX9TZD2</accession>
<keyword evidence="6 10" id="KW-0479">Metal-binding</keyword>
<keyword evidence="1 10" id="KW-0240">DNA-directed RNA polymerase</keyword>
<feature type="compositionally biased region" description="Low complexity" evidence="12">
    <location>
        <begin position="114"/>
        <end position="125"/>
    </location>
</feature>
<evidence type="ECO:0000256" key="11">
    <source>
        <dbReference type="PIRNR" id="PIRNR002811"/>
    </source>
</evidence>
<name>A0ABX9TZD2_9GAMM</name>
<dbReference type="Proteomes" id="UP000280271">
    <property type="component" value="Unassembled WGS sequence"/>
</dbReference>
<dbReference type="Gene3D" id="1.20.50.20">
    <property type="entry name" value="DnaG, RNA polymerase domain, helical bundle"/>
    <property type="match status" value="1"/>
</dbReference>
<dbReference type="PROSITE" id="PS50880">
    <property type="entry name" value="TOPRIM"/>
    <property type="match status" value="1"/>
</dbReference>
<feature type="compositionally biased region" description="Basic and acidic residues" evidence="12">
    <location>
        <begin position="95"/>
        <end position="113"/>
    </location>
</feature>
<comment type="domain">
    <text evidence="10">Contains an N-terminal zinc-binding domain, a central core domain that contains the primase activity, and a C-terminal DnaB-binding domain.</text>
</comment>
<dbReference type="PANTHER" id="PTHR30313">
    <property type="entry name" value="DNA PRIMASE"/>
    <property type="match status" value="1"/>
</dbReference>
<feature type="compositionally biased region" description="Polar residues" evidence="12">
    <location>
        <begin position="126"/>
        <end position="140"/>
    </location>
</feature>
<dbReference type="Pfam" id="PF08275">
    <property type="entry name" value="DNAG_N"/>
    <property type="match status" value="1"/>
</dbReference>